<name>A0A9E7MR21_9CAUD</name>
<proteinExistence type="predicted"/>
<evidence type="ECO:0000313" key="2">
    <source>
        <dbReference type="Proteomes" id="UP001056685"/>
    </source>
</evidence>
<evidence type="ECO:0000313" key="1">
    <source>
        <dbReference type="EMBL" id="USN14272.1"/>
    </source>
</evidence>
<sequence length="123" mass="13173">MPNLSYKTHDAILAAWGDDLTLGLLASAPEPDGTLIVEPAADLGYERRPITLAKTVAAGITNLTSVGPLAFGPALNDWVQVNYFAIFDAAGDMVLYGRLRTSRATEAGQGIIIPQDHIQVRLR</sequence>
<organism evidence="1 2">
    <name type="scientific">Brevundimonas phage vB_BpoS-Kabachok</name>
    <dbReference type="NCBI Taxonomy" id="2948600"/>
    <lineage>
        <taxon>Viruses</taxon>
        <taxon>Duplodnaviria</taxon>
        <taxon>Heunggongvirae</taxon>
        <taxon>Uroviricota</taxon>
        <taxon>Caudoviricetes</taxon>
        <taxon>Jeanschmidtviridae</taxon>
        <taxon>Marchewkavirus</taxon>
        <taxon>Marchewkavirus kabachok</taxon>
    </lineage>
</organism>
<dbReference type="Proteomes" id="UP001056685">
    <property type="component" value="Segment"/>
</dbReference>
<dbReference type="EMBL" id="ON529852">
    <property type="protein sequence ID" value="USN14272.1"/>
    <property type="molecule type" value="Genomic_DNA"/>
</dbReference>
<dbReference type="Pfam" id="PF23140">
    <property type="entry name" value="Gp80"/>
    <property type="match status" value="1"/>
</dbReference>
<keyword evidence="2" id="KW-1185">Reference proteome</keyword>
<reference evidence="1" key="1">
    <citation type="submission" date="2022-05" db="EMBL/GenBank/DDBJ databases">
        <authorList>
            <person name="Friedrich I."/>
            <person name="Poehlein A."/>
            <person name="Schneider D."/>
            <person name="Hertel R."/>
            <person name="Daniel R."/>
        </authorList>
    </citation>
    <scope>NUCLEOTIDE SEQUENCE</scope>
</reference>
<accession>A0A9E7MR21</accession>
<dbReference type="InterPro" id="IPR056908">
    <property type="entry name" value="Gp80-like"/>
</dbReference>
<gene>
    <name evidence="1" type="ORF">KABACHOK_04590</name>
</gene>
<protein>
    <submittedName>
        <fullName evidence="1">Uncharacterized protein</fullName>
    </submittedName>
</protein>